<sequence length="148" mass="16456">MVLHDKQTPADENLQLPTPDQTPEPPEDIFENARDFQPDISTLSPTASAEPTERLEVQLPQVSPRSMDFDDTIPVETIPMDGSRSTSFTGDSRPTRSNRFSGRYPAFAHVGHPPADGIAFTAAFATSLMPRKIHKRDLPALPRFWSDL</sequence>
<name>A0A8H4V7T4_9HYPO</name>
<dbReference type="AlphaFoldDB" id="A0A8H4V7T4"/>
<feature type="compositionally biased region" description="Polar residues" evidence="1">
    <location>
        <begin position="39"/>
        <end position="49"/>
    </location>
</feature>
<reference evidence="2 3" key="1">
    <citation type="journal article" date="2020" name="Genome Biol. Evol.">
        <title>A new high-quality draft genome assembly of the Chinese cordyceps Ophiocordyceps sinensis.</title>
        <authorList>
            <person name="Shu R."/>
            <person name="Zhang J."/>
            <person name="Meng Q."/>
            <person name="Zhang H."/>
            <person name="Zhou G."/>
            <person name="Li M."/>
            <person name="Wu P."/>
            <person name="Zhao Y."/>
            <person name="Chen C."/>
            <person name="Qin Q."/>
        </authorList>
    </citation>
    <scope>NUCLEOTIDE SEQUENCE [LARGE SCALE GENOMIC DNA]</scope>
    <source>
        <strain evidence="2 3">IOZ07</strain>
    </source>
</reference>
<evidence type="ECO:0000313" key="2">
    <source>
        <dbReference type="EMBL" id="KAF4511158.1"/>
    </source>
</evidence>
<evidence type="ECO:0000313" key="3">
    <source>
        <dbReference type="Proteomes" id="UP000557566"/>
    </source>
</evidence>
<dbReference type="OrthoDB" id="3544839at2759"/>
<organism evidence="2 3">
    <name type="scientific">Ophiocordyceps sinensis</name>
    <dbReference type="NCBI Taxonomy" id="72228"/>
    <lineage>
        <taxon>Eukaryota</taxon>
        <taxon>Fungi</taxon>
        <taxon>Dikarya</taxon>
        <taxon>Ascomycota</taxon>
        <taxon>Pezizomycotina</taxon>
        <taxon>Sordariomycetes</taxon>
        <taxon>Hypocreomycetidae</taxon>
        <taxon>Hypocreales</taxon>
        <taxon>Ophiocordycipitaceae</taxon>
        <taxon>Ophiocordyceps</taxon>
    </lineage>
</organism>
<protein>
    <submittedName>
        <fullName evidence="2">Uncharacterized protein</fullName>
    </submittedName>
</protein>
<keyword evidence="3" id="KW-1185">Reference proteome</keyword>
<dbReference type="Proteomes" id="UP000557566">
    <property type="component" value="Unassembled WGS sequence"/>
</dbReference>
<feature type="region of interest" description="Disordered" evidence="1">
    <location>
        <begin position="1"/>
        <end position="100"/>
    </location>
</feature>
<feature type="compositionally biased region" description="Polar residues" evidence="1">
    <location>
        <begin position="83"/>
        <end position="100"/>
    </location>
</feature>
<comment type="caution">
    <text evidence="2">The sequence shown here is derived from an EMBL/GenBank/DDBJ whole genome shotgun (WGS) entry which is preliminary data.</text>
</comment>
<gene>
    <name evidence="2" type="ORF">G6O67_002979</name>
</gene>
<accession>A0A8H4V7T4</accession>
<proteinExistence type="predicted"/>
<dbReference type="EMBL" id="JAAVMX010000003">
    <property type="protein sequence ID" value="KAF4511158.1"/>
    <property type="molecule type" value="Genomic_DNA"/>
</dbReference>
<evidence type="ECO:0000256" key="1">
    <source>
        <dbReference type="SAM" id="MobiDB-lite"/>
    </source>
</evidence>